<dbReference type="SUPFAM" id="SSF46785">
    <property type="entry name" value="Winged helix' DNA-binding domain"/>
    <property type="match status" value="1"/>
</dbReference>
<dbReference type="PANTHER" id="PTHR30537">
    <property type="entry name" value="HTH-TYPE TRANSCRIPTIONAL REGULATOR"/>
    <property type="match status" value="1"/>
</dbReference>
<dbReference type="RefSeq" id="WP_007799225.1">
    <property type="nucleotide sequence ID" value="NZ_DS022276.1"/>
</dbReference>
<evidence type="ECO:0000256" key="4">
    <source>
        <dbReference type="ARBA" id="ARBA00023163"/>
    </source>
</evidence>
<dbReference type="Gene3D" id="1.10.10.10">
    <property type="entry name" value="Winged helix-like DNA-binding domain superfamily/Winged helix DNA-binding domain"/>
    <property type="match status" value="1"/>
</dbReference>
<keyword evidence="4" id="KW-0804">Transcription</keyword>
<dbReference type="Pfam" id="PF03466">
    <property type="entry name" value="LysR_substrate"/>
    <property type="match status" value="1"/>
</dbReference>
<dbReference type="SUPFAM" id="SSF53850">
    <property type="entry name" value="Periplasmic binding protein-like II"/>
    <property type="match status" value="1"/>
</dbReference>
<keyword evidence="2" id="KW-0805">Transcription regulation</keyword>
<feature type="domain" description="HTH lysR-type" evidence="5">
    <location>
        <begin position="1"/>
        <end position="58"/>
    </location>
</feature>
<evidence type="ECO:0000313" key="7">
    <source>
        <dbReference type="Proteomes" id="UP000006230"/>
    </source>
</evidence>
<sequence>MDSTELKIFIATAEEGSFAGAGRKLQISPASVTRAIAALEARLEVRLFTRTTRQCRLTLDGERFLERCAPLVSELEDAEDEIRTGRLGPNGALRVAAPLSFGRRQIAPLVTAFRRKYPQISVQLTLSDESDDLLWREYDCALRVGRPTKGEFITRRLLKARRVVCAAPLYLENRAAPQVPDDLAEHRGIVLIRDGQLLDQWMFEIDGVMRSVSVPATLASNSGEVTQSWALHGEGVVLKSIWDVQEDLAEGRLMELLPDYSVDNADIFLVYPARRYVPSRTRSFIDFLAEAFAGPAGRIG</sequence>
<dbReference type="GO" id="GO:0003677">
    <property type="term" value="F:DNA binding"/>
    <property type="evidence" value="ECO:0007669"/>
    <property type="project" value="UniProtKB-KW"/>
</dbReference>
<dbReference type="InterPro" id="IPR005119">
    <property type="entry name" value="LysR_subst-bd"/>
</dbReference>
<evidence type="ECO:0000259" key="5">
    <source>
        <dbReference type="PROSITE" id="PS50931"/>
    </source>
</evidence>
<reference evidence="6 7" key="1">
    <citation type="journal article" date="2010" name="J. Bacteriol.">
        <title>Genome sequences of Pelagibaca bermudensis HTCC2601T and Maritimibacter alkaliphilus HTCC2654T, the type strains of two marine Roseobacter genera.</title>
        <authorList>
            <person name="Thrash J.C."/>
            <person name="Cho J.C."/>
            <person name="Ferriera S."/>
            <person name="Johnson J."/>
            <person name="Vergin K.L."/>
            <person name="Giovannoni S.J."/>
        </authorList>
    </citation>
    <scope>NUCLEOTIDE SEQUENCE [LARGE SCALE GENOMIC DNA]</scope>
    <source>
        <strain evidence="7">DSM 26914 / JCM 13377 / KCTC 12554 / HTCC2601</strain>
    </source>
</reference>
<dbReference type="EMBL" id="AATQ01000007">
    <property type="protein sequence ID" value="EAU47393.1"/>
    <property type="molecule type" value="Genomic_DNA"/>
</dbReference>
<comment type="caution">
    <text evidence="6">The sequence shown here is derived from an EMBL/GenBank/DDBJ whole genome shotgun (WGS) entry which is preliminary data.</text>
</comment>
<dbReference type="Gene3D" id="3.40.190.290">
    <property type="match status" value="1"/>
</dbReference>
<dbReference type="Pfam" id="PF00126">
    <property type="entry name" value="HTH_1"/>
    <property type="match status" value="1"/>
</dbReference>
<protein>
    <submittedName>
        <fullName evidence="6">Transcriptional regulator, LysR family protein</fullName>
    </submittedName>
</protein>
<accession>Q0FSX6</accession>
<dbReference type="FunFam" id="1.10.10.10:FF:000001">
    <property type="entry name" value="LysR family transcriptional regulator"/>
    <property type="match status" value="1"/>
</dbReference>
<evidence type="ECO:0000256" key="2">
    <source>
        <dbReference type="ARBA" id="ARBA00023015"/>
    </source>
</evidence>
<keyword evidence="7" id="KW-1185">Reference proteome</keyword>
<dbReference type="InterPro" id="IPR036388">
    <property type="entry name" value="WH-like_DNA-bd_sf"/>
</dbReference>
<dbReference type="AlphaFoldDB" id="Q0FSX6"/>
<gene>
    <name evidence="6" type="ORF">R2601_21316</name>
</gene>
<dbReference type="InterPro" id="IPR036390">
    <property type="entry name" value="WH_DNA-bd_sf"/>
</dbReference>
<evidence type="ECO:0000313" key="6">
    <source>
        <dbReference type="EMBL" id="EAU47393.1"/>
    </source>
</evidence>
<dbReference type="PROSITE" id="PS50931">
    <property type="entry name" value="HTH_LYSR"/>
    <property type="match status" value="1"/>
</dbReference>
<dbReference type="GO" id="GO:0003700">
    <property type="term" value="F:DNA-binding transcription factor activity"/>
    <property type="evidence" value="ECO:0007669"/>
    <property type="project" value="InterPro"/>
</dbReference>
<proteinExistence type="inferred from homology"/>
<organism evidence="6 7">
    <name type="scientific">Salipiger bermudensis (strain DSM 26914 / JCM 13377 / KCTC 12554 / HTCC2601)</name>
    <name type="common">Pelagibaca bermudensis</name>
    <dbReference type="NCBI Taxonomy" id="314265"/>
    <lineage>
        <taxon>Bacteria</taxon>
        <taxon>Pseudomonadati</taxon>
        <taxon>Pseudomonadota</taxon>
        <taxon>Alphaproteobacteria</taxon>
        <taxon>Rhodobacterales</taxon>
        <taxon>Roseobacteraceae</taxon>
        <taxon>Salipiger</taxon>
    </lineage>
</organism>
<dbReference type="STRING" id="314265.R2601_21316"/>
<dbReference type="FunFam" id="3.40.190.290:FF:000001">
    <property type="entry name" value="Transcriptional regulator, LysR family"/>
    <property type="match status" value="1"/>
</dbReference>
<evidence type="ECO:0000256" key="1">
    <source>
        <dbReference type="ARBA" id="ARBA00009437"/>
    </source>
</evidence>
<dbReference type="GeneID" id="92506082"/>
<dbReference type="OrthoDB" id="9813056at2"/>
<evidence type="ECO:0000256" key="3">
    <source>
        <dbReference type="ARBA" id="ARBA00023125"/>
    </source>
</evidence>
<comment type="similarity">
    <text evidence="1">Belongs to the LysR transcriptional regulatory family.</text>
</comment>
<dbReference type="InterPro" id="IPR000847">
    <property type="entry name" value="LysR_HTH_N"/>
</dbReference>
<dbReference type="CDD" id="cd08422">
    <property type="entry name" value="PBP2_CrgA_like"/>
    <property type="match status" value="1"/>
</dbReference>
<dbReference type="PANTHER" id="PTHR30537:SF5">
    <property type="entry name" value="HTH-TYPE TRANSCRIPTIONAL ACTIVATOR TTDR-RELATED"/>
    <property type="match status" value="1"/>
</dbReference>
<dbReference type="Proteomes" id="UP000006230">
    <property type="component" value="Unassembled WGS sequence"/>
</dbReference>
<dbReference type="InterPro" id="IPR058163">
    <property type="entry name" value="LysR-type_TF_proteobact-type"/>
</dbReference>
<dbReference type="HOGENOM" id="CLU_039613_16_2_5"/>
<keyword evidence="3" id="KW-0238">DNA-binding</keyword>
<dbReference type="eggNOG" id="COG0583">
    <property type="taxonomic scope" value="Bacteria"/>
</dbReference>
<name>Q0FSX6_SALBH</name>